<evidence type="ECO:0000313" key="1">
    <source>
        <dbReference type="EMBL" id="KGX91203.1"/>
    </source>
</evidence>
<accession>A0A0A5GJ01</accession>
<comment type="caution">
    <text evidence="1">The sequence shown here is derived from an EMBL/GenBank/DDBJ whole genome shotgun (WGS) entry which is preliminary data.</text>
</comment>
<evidence type="ECO:0008006" key="3">
    <source>
        <dbReference type="Google" id="ProtNLM"/>
    </source>
</evidence>
<name>A0A0A5GJ01_9BACI</name>
<evidence type="ECO:0000313" key="2">
    <source>
        <dbReference type="Proteomes" id="UP000030403"/>
    </source>
</evidence>
<dbReference type="AlphaFoldDB" id="A0A0A5GJ01"/>
<organism evidence="1 2">
    <name type="scientific">Pontibacillus marinus BH030004 = DSM 16465</name>
    <dbReference type="NCBI Taxonomy" id="1385511"/>
    <lineage>
        <taxon>Bacteria</taxon>
        <taxon>Bacillati</taxon>
        <taxon>Bacillota</taxon>
        <taxon>Bacilli</taxon>
        <taxon>Bacillales</taxon>
        <taxon>Bacillaceae</taxon>
        <taxon>Pontibacillus</taxon>
    </lineage>
</organism>
<protein>
    <recommendedName>
        <fullName evidence="3">Antitoxin VbhA domain-containing protein</fullName>
    </recommendedName>
</protein>
<gene>
    <name evidence="1" type="ORF">N783_10920</name>
</gene>
<proteinExistence type="predicted"/>
<sequence>MKSVKGTLAMEGLDLQSEEEKLIRAKVEGELSEEEFMQKVQELAYE</sequence>
<keyword evidence="2" id="KW-1185">Reference proteome</keyword>
<dbReference type="EMBL" id="AVPF01000003">
    <property type="protein sequence ID" value="KGX91203.1"/>
    <property type="molecule type" value="Genomic_DNA"/>
</dbReference>
<dbReference type="Proteomes" id="UP000030403">
    <property type="component" value="Unassembled WGS sequence"/>
</dbReference>
<reference evidence="1 2" key="1">
    <citation type="submission" date="2013-08" db="EMBL/GenBank/DDBJ databases">
        <authorList>
            <person name="Huang J."/>
            <person name="Wang G."/>
        </authorList>
    </citation>
    <scope>NUCLEOTIDE SEQUENCE [LARGE SCALE GENOMIC DNA]</scope>
    <source>
        <strain evidence="1 2">BH030004</strain>
    </source>
</reference>